<dbReference type="OrthoDB" id="305148at2759"/>
<dbReference type="PANTHER" id="PTHR45689">
    <property type="entry name" value="I[[H]] CHANNEL, ISOFORM E"/>
    <property type="match status" value="1"/>
</dbReference>
<name>A0A8S1PPD8_9CILI</name>
<feature type="transmembrane region" description="Helical" evidence="2">
    <location>
        <begin position="287"/>
        <end position="311"/>
    </location>
</feature>
<dbReference type="GO" id="GO:0005249">
    <property type="term" value="F:voltage-gated potassium channel activity"/>
    <property type="evidence" value="ECO:0007669"/>
    <property type="project" value="TreeGrafter"/>
</dbReference>
<feature type="region of interest" description="Disordered" evidence="1">
    <location>
        <begin position="757"/>
        <end position="780"/>
    </location>
</feature>
<evidence type="ECO:0000313" key="3">
    <source>
        <dbReference type="EMBL" id="CAD8105320.1"/>
    </source>
</evidence>
<proteinExistence type="predicted"/>
<feature type="transmembrane region" description="Helical" evidence="2">
    <location>
        <begin position="175"/>
        <end position="194"/>
    </location>
</feature>
<dbReference type="PANTHER" id="PTHR45689:SF5">
    <property type="entry name" value="I[[H]] CHANNEL, ISOFORM E"/>
    <property type="match status" value="1"/>
</dbReference>
<dbReference type="EMBL" id="CAJJDN010000084">
    <property type="protein sequence ID" value="CAD8105320.1"/>
    <property type="molecule type" value="Genomic_DNA"/>
</dbReference>
<gene>
    <name evidence="3" type="ORF">PSON_ATCC_30995.1.T0840095</name>
</gene>
<sequence>MIYNSTTTPPNEDSQCKPIIQLMSTMNQQQMRVRKPTKESRNIQSETQQIKITHPKSPTLTQVSVQIASERASPHNQQDLLLINEEPSNKEDSQQLSMIKKQNDSDQLFRKSIFNKNRCSHSSFSLLYREKITLISQLILSKKQFKLINDISAQYFFPLKHQIHKFFKSESVSKLFIFTVYIIFLLFYLTILLIEIGCNQLLISNFSIFQYIMFATQIVEFSYQIMFYNGEFWNIIIDNIGLIPFISYQIDNLESQKLIYLLFLIRIRKINNFMQNLNYYYSNQQQYIFIIQTTIQLHFSTFLAQTIIFMFAQDQQDYILYIQNIFTILFTTPLIIGKCYFLIYIIKILLIIFYLHKFRQIISYKSLNFDCSFFYQPKTQKLIYEYTYTQQKQKKFDINLMPNFLQRKMKREKYFNILSEIPIFNKSFKRKTILNICDIIQEKVLHPNETLEQKQALFIHLQGLIQLVQKGNTSLQEFKLTKIKNPFQIFNNEAFFKNQIQGIQFESIGYSKVAYLNSQQFHQLIKQFPREFQKYRMLVDTIILDNDPYLAKISCFGCQQAHDIINCPFVSYKPNKYLLINSSKISKEQSRVTDFRREVCKKKRKIIIRSEINQKVSESFESEEKDKVEPFQKILPSQNSLLSLNNNNNNNPMNQLEISSVPYVSYTHSGQTLYSKKIDSDNFISVQGISSSNSSRKIIQNEVKEVGQSKFQKYGQQEQMNGSSFQYNHLQKVQDSFIKTKVKLQKNRAEKQAQYQKFQTEIPQKQQQRDSRKNQTMINNDYELVDNQKKRRISIEGNFLQSFEKNSYFDDYFPNYNVDQQINNYYRIQSINKDSNQ</sequence>
<accession>A0A8S1PPD8</accession>
<evidence type="ECO:0000256" key="2">
    <source>
        <dbReference type="SAM" id="Phobius"/>
    </source>
</evidence>
<evidence type="ECO:0000256" key="1">
    <source>
        <dbReference type="SAM" id="MobiDB-lite"/>
    </source>
</evidence>
<dbReference type="GO" id="GO:0098855">
    <property type="term" value="C:HCN channel complex"/>
    <property type="evidence" value="ECO:0007669"/>
    <property type="project" value="TreeGrafter"/>
</dbReference>
<feature type="transmembrane region" description="Helical" evidence="2">
    <location>
        <begin position="318"/>
        <end position="335"/>
    </location>
</feature>
<dbReference type="Proteomes" id="UP000692954">
    <property type="component" value="Unassembled WGS sequence"/>
</dbReference>
<comment type="caution">
    <text evidence="3">The sequence shown here is derived from an EMBL/GenBank/DDBJ whole genome shotgun (WGS) entry which is preliminary data.</text>
</comment>
<dbReference type="GO" id="GO:0035725">
    <property type="term" value="P:sodium ion transmembrane transport"/>
    <property type="evidence" value="ECO:0007669"/>
    <property type="project" value="TreeGrafter"/>
</dbReference>
<reference evidence="3" key="1">
    <citation type="submission" date="2021-01" db="EMBL/GenBank/DDBJ databases">
        <authorList>
            <consortium name="Genoscope - CEA"/>
            <person name="William W."/>
        </authorList>
    </citation>
    <scope>NUCLEOTIDE SEQUENCE</scope>
</reference>
<dbReference type="GO" id="GO:0003254">
    <property type="term" value="P:regulation of membrane depolarization"/>
    <property type="evidence" value="ECO:0007669"/>
    <property type="project" value="TreeGrafter"/>
</dbReference>
<keyword evidence="4" id="KW-1185">Reference proteome</keyword>
<feature type="compositionally biased region" description="Polar residues" evidence="1">
    <location>
        <begin position="757"/>
        <end position="766"/>
    </location>
</feature>
<dbReference type="AlphaFoldDB" id="A0A8S1PPD8"/>
<protein>
    <submittedName>
        <fullName evidence="3">Uncharacterized protein</fullName>
    </submittedName>
</protein>
<dbReference type="InterPro" id="IPR051413">
    <property type="entry name" value="K/Na_HCN_channel"/>
</dbReference>
<evidence type="ECO:0000313" key="4">
    <source>
        <dbReference type="Proteomes" id="UP000692954"/>
    </source>
</evidence>
<feature type="transmembrane region" description="Helical" evidence="2">
    <location>
        <begin position="200"/>
        <end position="219"/>
    </location>
</feature>
<keyword evidence="2" id="KW-0472">Membrane</keyword>
<keyword evidence="2" id="KW-1133">Transmembrane helix</keyword>
<organism evidence="3 4">
    <name type="scientific">Paramecium sonneborni</name>
    <dbReference type="NCBI Taxonomy" id="65129"/>
    <lineage>
        <taxon>Eukaryota</taxon>
        <taxon>Sar</taxon>
        <taxon>Alveolata</taxon>
        <taxon>Ciliophora</taxon>
        <taxon>Intramacronucleata</taxon>
        <taxon>Oligohymenophorea</taxon>
        <taxon>Peniculida</taxon>
        <taxon>Parameciidae</taxon>
        <taxon>Paramecium</taxon>
    </lineage>
</organism>
<keyword evidence="2" id="KW-0812">Transmembrane</keyword>